<dbReference type="EMBL" id="JBHSBN010000005">
    <property type="protein sequence ID" value="MFC4106132.1"/>
    <property type="molecule type" value="Genomic_DNA"/>
</dbReference>
<name>A0ABV8KJH3_9ACTN</name>
<evidence type="ECO:0000313" key="1">
    <source>
        <dbReference type="EMBL" id="MFC4106132.1"/>
    </source>
</evidence>
<reference evidence="2" key="1">
    <citation type="journal article" date="2019" name="Int. J. Syst. Evol. Microbiol.">
        <title>The Global Catalogue of Microorganisms (GCM) 10K type strain sequencing project: providing services to taxonomists for standard genome sequencing and annotation.</title>
        <authorList>
            <consortium name="The Broad Institute Genomics Platform"/>
            <consortium name="The Broad Institute Genome Sequencing Center for Infectious Disease"/>
            <person name="Wu L."/>
            <person name="Ma J."/>
        </authorList>
    </citation>
    <scope>NUCLEOTIDE SEQUENCE [LARGE SCALE GENOMIC DNA]</scope>
    <source>
        <strain evidence="2">2902at01</strain>
    </source>
</reference>
<proteinExistence type="predicted"/>
<dbReference type="RefSeq" id="WP_377543613.1">
    <property type="nucleotide sequence ID" value="NZ_JBHSBN010000005.1"/>
</dbReference>
<gene>
    <name evidence="1" type="ORF">ACFOX0_09300</name>
</gene>
<keyword evidence="2" id="KW-1185">Reference proteome</keyword>
<dbReference type="Proteomes" id="UP001595868">
    <property type="component" value="Unassembled WGS sequence"/>
</dbReference>
<sequence length="192" mass="21190">MLGAAPDETDYSTVSADRERGRRIAAAYMAGPVLDDRARPAYHAFAAETARQFDLLTAPVRRGGLGVEVRVSSSDPYPDASSMARDLRRRRLLWVYSTAASGSAHPLLSDEENDMFRAVHDAFGHAAIGRAFDADGEEAAWRSHYSMYSPLAGWAMTTETRGQNCAMLHHFGGRRFPEQKAFLLPPEIALLF</sequence>
<accession>A0ABV8KJH3</accession>
<evidence type="ECO:0000313" key="2">
    <source>
        <dbReference type="Proteomes" id="UP001595868"/>
    </source>
</evidence>
<comment type="caution">
    <text evidence="1">The sequence shown here is derived from an EMBL/GenBank/DDBJ whole genome shotgun (WGS) entry which is preliminary data.</text>
</comment>
<protein>
    <submittedName>
        <fullName evidence="1">Uncharacterized protein</fullName>
    </submittedName>
</protein>
<organism evidence="1 2">
    <name type="scientific">Micromonospora zhanjiangensis</name>
    <dbReference type="NCBI Taxonomy" id="1522057"/>
    <lineage>
        <taxon>Bacteria</taxon>
        <taxon>Bacillati</taxon>
        <taxon>Actinomycetota</taxon>
        <taxon>Actinomycetes</taxon>
        <taxon>Micromonosporales</taxon>
        <taxon>Micromonosporaceae</taxon>
        <taxon>Micromonospora</taxon>
    </lineage>
</organism>